<dbReference type="EMBL" id="JAACFV010000095">
    <property type="protein sequence ID" value="KAF7506033.1"/>
    <property type="molecule type" value="Genomic_DNA"/>
</dbReference>
<dbReference type="Proteomes" id="UP000606974">
    <property type="component" value="Unassembled WGS sequence"/>
</dbReference>
<evidence type="ECO:0000313" key="1">
    <source>
        <dbReference type="EMBL" id="KAF7506033.1"/>
    </source>
</evidence>
<accession>A0A8H7ABY6</accession>
<gene>
    <name evidence="1" type="ORF">GJ744_012280</name>
</gene>
<keyword evidence="2" id="KW-1185">Reference proteome</keyword>
<reference evidence="1" key="1">
    <citation type="submission" date="2020-02" db="EMBL/GenBank/DDBJ databases">
        <authorList>
            <person name="Palmer J.M."/>
        </authorList>
    </citation>
    <scope>NUCLEOTIDE SEQUENCE</scope>
    <source>
        <strain evidence="1">EPUS1.4</strain>
        <tissue evidence="1">Thallus</tissue>
    </source>
</reference>
<sequence length="170" mass="19624">MFTSAEYRAPSGSTNVQAWWEGWNQDKSDGGFRFFHHPSDPNAWFVNPTAPDSRPGPHCDPDNDQHLRFECQTTDLRMPKEWNSQSIALLHAQMVAKLPKDYVDYGSEFRGYSDSRVIRSMPPTWEFGLLNDDGQFMGYFRVPTHLANKVSHGEEVLQRAHRQSATWSYL</sequence>
<name>A0A8H7ABY6_9EURO</name>
<organism evidence="1 2">
    <name type="scientific">Endocarpon pusillum</name>
    <dbReference type="NCBI Taxonomy" id="364733"/>
    <lineage>
        <taxon>Eukaryota</taxon>
        <taxon>Fungi</taxon>
        <taxon>Dikarya</taxon>
        <taxon>Ascomycota</taxon>
        <taxon>Pezizomycotina</taxon>
        <taxon>Eurotiomycetes</taxon>
        <taxon>Chaetothyriomycetidae</taxon>
        <taxon>Verrucariales</taxon>
        <taxon>Verrucariaceae</taxon>
        <taxon>Endocarpon</taxon>
    </lineage>
</organism>
<proteinExistence type="predicted"/>
<dbReference type="AlphaFoldDB" id="A0A8H7ABY6"/>
<evidence type="ECO:0000313" key="2">
    <source>
        <dbReference type="Proteomes" id="UP000606974"/>
    </source>
</evidence>
<protein>
    <submittedName>
        <fullName evidence="1">Uncharacterized protein</fullName>
    </submittedName>
</protein>
<comment type="caution">
    <text evidence="1">The sequence shown here is derived from an EMBL/GenBank/DDBJ whole genome shotgun (WGS) entry which is preliminary data.</text>
</comment>